<dbReference type="AlphaFoldDB" id="A0A8J2PPA9"/>
<feature type="non-terminal residue" evidence="2">
    <location>
        <position position="1"/>
    </location>
</feature>
<keyword evidence="3" id="KW-1185">Reference proteome</keyword>
<accession>A0A8J2PPA9</accession>
<evidence type="ECO:0008006" key="4">
    <source>
        <dbReference type="Google" id="ProtNLM"/>
    </source>
</evidence>
<protein>
    <recommendedName>
        <fullName evidence="4">Ig-like domain-containing protein</fullName>
    </recommendedName>
</protein>
<keyword evidence="1" id="KW-0732">Signal</keyword>
<evidence type="ECO:0000313" key="2">
    <source>
        <dbReference type="EMBL" id="CAG7822131.1"/>
    </source>
</evidence>
<feature type="chain" id="PRO_5035157803" description="Ig-like domain-containing protein" evidence="1">
    <location>
        <begin position="18"/>
        <end position="183"/>
    </location>
</feature>
<name>A0A8J2PPA9_9HEXA</name>
<comment type="caution">
    <text evidence="2">The sequence shown here is derived from an EMBL/GenBank/DDBJ whole genome shotgun (WGS) entry which is preliminary data.</text>
</comment>
<evidence type="ECO:0000313" key="3">
    <source>
        <dbReference type="Proteomes" id="UP000708208"/>
    </source>
</evidence>
<dbReference type="EMBL" id="CAJVCH010525413">
    <property type="protein sequence ID" value="CAG7822131.1"/>
    <property type="molecule type" value="Genomic_DNA"/>
</dbReference>
<dbReference type="Proteomes" id="UP000708208">
    <property type="component" value="Unassembled WGS sequence"/>
</dbReference>
<organism evidence="2 3">
    <name type="scientific">Allacma fusca</name>
    <dbReference type="NCBI Taxonomy" id="39272"/>
    <lineage>
        <taxon>Eukaryota</taxon>
        <taxon>Metazoa</taxon>
        <taxon>Ecdysozoa</taxon>
        <taxon>Arthropoda</taxon>
        <taxon>Hexapoda</taxon>
        <taxon>Collembola</taxon>
        <taxon>Symphypleona</taxon>
        <taxon>Sminthuridae</taxon>
        <taxon>Allacma</taxon>
    </lineage>
</organism>
<sequence>MLPLVLLLLNAPSHVYVQCDNLGHHVPCPPSPVIIVLPVDSRACARRNKNPILGSRIWSSPSELFNLLAEDNDGHPMRIPHCGDVSLSCWAPQPITWNYDGNLSSLKVKSIKVTRVVSDPHDSSSFCYNAILTLTMYRQFFGTGKYTCSMLTKPINSRVGVEELEDDTHPSNPTSKSLYLFRN</sequence>
<feature type="signal peptide" evidence="1">
    <location>
        <begin position="1"/>
        <end position="17"/>
    </location>
</feature>
<gene>
    <name evidence="2" type="ORF">AFUS01_LOCUS32419</name>
</gene>
<proteinExistence type="predicted"/>
<evidence type="ECO:0000256" key="1">
    <source>
        <dbReference type="SAM" id="SignalP"/>
    </source>
</evidence>
<reference evidence="2" key="1">
    <citation type="submission" date="2021-06" db="EMBL/GenBank/DDBJ databases">
        <authorList>
            <person name="Hodson N. C."/>
            <person name="Mongue J. A."/>
            <person name="Jaron S. K."/>
        </authorList>
    </citation>
    <scope>NUCLEOTIDE SEQUENCE</scope>
</reference>